<keyword evidence="1" id="KW-0472">Membrane</keyword>
<dbReference type="AlphaFoldDB" id="A0A8H9KYY7"/>
<dbReference type="InterPro" id="IPR005325">
    <property type="entry name" value="DUF308_memb"/>
</dbReference>
<feature type="transmembrane region" description="Helical" evidence="1">
    <location>
        <begin position="97"/>
        <end position="118"/>
    </location>
</feature>
<protein>
    <submittedName>
        <fullName evidence="2">Membrane protein</fullName>
    </submittedName>
</protein>
<reference evidence="2" key="1">
    <citation type="journal article" date="2014" name="Int. J. Syst. Evol. Microbiol.">
        <title>Complete genome sequence of Corynebacterium casei LMG S-19264T (=DSM 44701T), isolated from a smear-ripened cheese.</title>
        <authorList>
            <consortium name="US DOE Joint Genome Institute (JGI-PGF)"/>
            <person name="Walter F."/>
            <person name="Albersmeier A."/>
            <person name="Kalinowski J."/>
            <person name="Ruckert C."/>
        </authorList>
    </citation>
    <scope>NUCLEOTIDE SEQUENCE</scope>
    <source>
        <strain evidence="2">CGMCC 1.15966</strain>
    </source>
</reference>
<name>A0A8H9KYY7_9SPHI</name>
<evidence type="ECO:0000313" key="2">
    <source>
        <dbReference type="EMBL" id="GGE30595.1"/>
    </source>
</evidence>
<feature type="transmembrane region" description="Helical" evidence="1">
    <location>
        <begin position="130"/>
        <end position="152"/>
    </location>
</feature>
<proteinExistence type="predicted"/>
<dbReference type="Pfam" id="PF03729">
    <property type="entry name" value="DUF308"/>
    <property type="match status" value="2"/>
</dbReference>
<keyword evidence="1" id="KW-0812">Transmembrane</keyword>
<feature type="transmembrane region" description="Helical" evidence="1">
    <location>
        <begin position="158"/>
        <end position="180"/>
    </location>
</feature>
<gene>
    <name evidence="2" type="ORF">GCM10011516_30500</name>
</gene>
<feature type="transmembrane region" description="Helical" evidence="1">
    <location>
        <begin position="15"/>
        <end position="34"/>
    </location>
</feature>
<evidence type="ECO:0000256" key="1">
    <source>
        <dbReference type="SAM" id="Phobius"/>
    </source>
</evidence>
<feature type="transmembrane region" description="Helical" evidence="1">
    <location>
        <begin position="40"/>
        <end position="61"/>
    </location>
</feature>
<dbReference type="PANTHER" id="PTHR34989">
    <property type="entry name" value="PROTEIN HDED"/>
    <property type="match status" value="1"/>
</dbReference>
<dbReference type="InterPro" id="IPR052712">
    <property type="entry name" value="Acid_resist_chaperone_HdeD"/>
</dbReference>
<dbReference type="RefSeq" id="WP_220476821.1">
    <property type="nucleotide sequence ID" value="NZ_BMKM01000010.1"/>
</dbReference>
<dbReference type="EMBL" id="BMKM01000010">
    <property type="protein sequence ID" value="GGE30595.1"/>
    <property type="molecule type" value="Genomic_DNA"/>
</dbReference>
<keyword evidence="1" id="KW-1133">Transmembrane helix</keyword>
<sequence>MENFLKTIKTAVKQWYLPLIVGIILIVLGFYVLSTPVTSFLALSFVFSISFLFSGVAEIIFSLNNKNEIDGWGWYLTGGILNTLFGLLLLSNPAISLATLPFVIGFFAMFKSIQYLSFALDLKQYGIKNWGWILFFAILGILFSFILLWNPVFAGLTIVIWTGMAIISAGIASCILSFQLKKLKNISQRTPEDWKKRYEELKDEYHRFKSENP</sequence>
<accession>A0A8H9KYY7</accession>
<comment type="caution">
    <text evidence="2">The sequence shown here is derived from an EMBL/GenBank/DDBJ whole genome shotgun (WGS) entry which is preliminary data.</text>
</comment>
<keyword evidence="3" id="KW-1185">Reference proteome</keyword>
<dbReference type="Proteomes" id="UP000614460">
    <property type="component" value="Unassembled WGS sequence"/>
</dbReference>
<dbReference type="GO" id="GO:0005886">
    <property type="term" value="C:plasma membrane"/>
    <property type="evidence" value="ECO:0007669"/>
    <property type="project" value="TreeGrafter"/>
</dbReference>
<organism evidence="2 3">
    <name type="scientific">Sphingobacterium cellulitidis</name>
    <dbReference type="NCBI Taxonomy" id="1768011"/>
    <lineage>
        <taxon>Bacteria</taxon>
        <taxon>Pseudomonadati</taxon>
        <taxon>Bacteroidota</taxon>
        <taxon>Sphingobacteriia</taxon>
        <taxon>Sphingobacteriales</taxon>
        <taxon>Sphingobacteriaceae</taxon>
        <taxon>Sphingobacterium</taxon>
    </lineage>
</organism>
<reference evidence="2" key="2">
    <citation type="submission" date="2020-09" db="EMBL/GenBank/DDBJ databases">
        <authorList>
            <person name="Sun Q."/>
            <person name="Zhou Y."/>
        </authorList>
    </citation>
    <scope>NUCLEOTIDE SEQUENCE</scope>
    <source>
        <strain evidence="2">CGMCC 1.15966</strain>
    </source>
</reference>
<dbReference type="PANTHER" id="PTHR34989:SF1">
    <property type="entry name" value="PROTEIN HDED"/>
    <property type="match status" value="1"/>
</dbReference>
<evidence type="ECO:0000313" key="3">
    <source>
        <dbReference type="Proteomes" id="UP000614460"/>
    </source>
</evidence>